<proteinExistence type="predicted"/>
<comment type="caution">
    <text evidence="1">The sequence shown here is derived from an EMBL/GenBank/DDBJ whole genome shotgun (WGS) entry which is preliminary data.</text>
</comment>
<evidence type="ECO:0000313" key="1">
    <source>
        <dbReference type="EMBL" id="RZU53638.1"/>
    </source>
</evidence>
<evidence type="ECO:0008006" key="3">
    <source>
        <dbReference type="Google" id="ProtNLM"/>
    </source>
</evidence>
<reference evidence="1 2" key="1">
    <citation type="submission" date="2019-02" db="EMBL/GenBank/DDBJ databases">
        <title>Sequencing the genomes of 1000 actinobacteria strains.</title>
        <authorList>
            <person name="Klenk H.-P."/>
        </authorList>
    </citation>
    <scope>NUCLEOTIDE SEQUENCE [LARGE SCALE GENOMIC DNA]</scope>
    <source>
        <strain evidence="1 2">DSM 45162</strain>
    </source>
</reference>
<evidence type="ECO:0000313" key="2">
    <source>
        <dbReference type="Proteomes" id="UP000292564"/>
    </source>
</evidence>
<organism evidence="1 2">
    <name type="scientific">Krasilnikovia cinnamomea</name>
    <dbReference type="NCBI Taxonomy" id="349313"/>
    <lineage>
        <taxon>Bacteria</taxon>
        <taxon>Bacillati</taxon>
        <taxon>Actinomycetota</taxon>
        <taxon>Actinomycetes</taxon>
        <taxon>Micromonosporales</taxon>
        <taxon>Micromonosporaceae</taxon>
        <taxon>Krasilnikovia</taxon>
    </lineage>
</organism>
<dbReference type="RefSeq" id="WP_130512105.1">
    <property type="nucleotide sequence ID" value="NZ_SHKY01000001.1"/>
</dbReference>
<dbReference type="OrthoDB" id="8778976at2"/>
<keyword evidence="2" id="KW-1185">Reference proteome</keyword>
<sequence length="107" mass="12420">MTKRRYEILLPAEFNDGRLVMDACPMCVPESLKEVSDTFGAFTFRPDAAVGNWTADGRRYQDRLFALIVDVDDTAEHRAWIAHFKAHLLQRFEQLEIYVTSYPIDVH</sequence>
<dbReference type="EMBL" id="SHKY01000001">
    <property type="protein sequence ID" value="RZU53638.1"/>
    <property type="molecule type" value="Genomic_DNA"/>
</dbReference>
<gene>
    <name evidence="1" type="ORF">EV385_5569</name>
</gene>
<dbReference type="Proteomes" id="UP000292564">
    <property type="component" value="Unassembled WGS sequence"/>
</dbReference>
<dbReference type="AlphaFoldDB" id="A0A4Q7ZR67"/>
<protein>
    <recommendedName>
        <fullName evidence="3">DUF4286 family protein</fullName>
    </recommendedName>
</protein>
<accession>A0A4Q7ZR67</accession>
<name>A0A4Q7ZR67_9ACTN</name>